<reference evidence="4" key="1">
    <citation type="submission" date="2019-01" db="EMBL/GenBank/DDBJ databases">
        <title>Draft genome sequences of three monokaryotic isolates of the white-rot basidiomycete fungus Dichomitus squalens.</title>
        <authorList>
            <consortium name="DOE Joint Genome Institute"/>
            <person name="Lopez S.C."/>
            <person name="Andreopoulos B."/>
            <person name="Pangilinan J."/>
            <person name="Lipzen A."/>
            <person name="Riley R."/>
            <person name="Ahrendt S."/>
            <person name="Ng V."/>
            <person name="Barry K."/>
            <person name="Daum C."/>
            <person name="Grigoriev I.V."/>
            <person name="Hilden K.S."/>
            <person name="Makela M.R."/>
            <person name="de Vries R.P."/>
        </authorList>
    </citation>
    <scope>NUCLEOTIDE SEQUENCE [LARGE SCALE GENOMIC DNA]</scope>
    <source>
        <strain evidence="4">OM18370.1</strain>
    </source>
</reference>
<organism evidence="4">
    <name type="scientific">Dichomitus squalens</name>
    <dbReference type="NCBI Taxonomy" id="114155"/>
    <lineage>
        <taxon>Eukaryota</taxon>
        <taxon>Fungi</taxon>
        <taxon>Dikarya</taxon>
        <taxon>Basidiomycota</taxon>
        <taxon>Agaricomycotina</taxon>
        <taxon>Agaricomycetes</taxon>
        <taxon>Polyporales</taxon>
        <taxon>Polyporaceae</taxon>
        <taxon>Dichomitus</taxon>
    </lineage>
</organism>
<dbReference type="OrthoDB" id="273452at2759"/>
<name>A0A4Q9MVM7_9APHY</name>
<evidence type="ECO:0000259" key="3">
    <source>
        <dbReference type="Pfam" id="PF05057"/>
    </source>
</evidence>
<dbReference type="InterPro" id="IPR044294">
    <property type="entry name" value="Lipase-like"/>
</dbReference>
<feature type="domain" description="DUF676" evidence="3">
    <location>
        <begin position="11"/>
        <end position="219"/>
    </location>
</feature>
<dbReference type="Proteomes" id="UP000292957">
    <property type="component" value="Unassembled WGS sequence"/>
</dbReference>
<dbReference type="Pfam" id="PF05057">
    <property type="entry name" value="DUF676"/>
    <property type="match status" value="1"/>
</dbReference>
<feature type="transmembrane region" description="Helical" evidence="2">
    <location>
        <begin position="293"/>
        <end position="316"/>
    </location>
</feature>
<protein>
    <submittedName>
        <fullName evidence="4">Putative serine esterase-domain-containing protein</fullName>
    </submittedName>
</protein>
<comment type="similarity">
    <text evidence="1">Belongs to the putative lipase ROG1 family.</text>
</comment>
<dbReference type="PANTHER" id="PTHR12482">
    <property type="entry name" value="LIPASE ROG1-RELATED-RELATED"/>
    <property type="match status" value="1"/>
</dbReference>
<accession>A0A4Q9MVM7</accession>
<keyword evidence="2" id="KW-1133">Transmembrane helix</keyword>
<keyword evidence="2" id="KW-0472">Membrane</keyword>
<dbReference type="AlphaFoldDB" id="A0A4Q9MVM7"/>
<evidence type="ECO:0000256" key="1">
    <source>
        <dbReference type="ARBA" id="ARBA00007920"/>
    </source>
</evidence>
<evidence type="ECO:0000256" key="2">
    <source>
        <dbReference type="SAM" id="Phobius"/>
    </source>
</evidence>
<dbReference type="InterPro" id="IPR007751">
    <property type="entry name" value="DUF676_lipase-like"/>
</dbReference>
<evidence type="ECO:0000313" key="4">
    <source>
        <dbReference type="EMBL" id="TBU30521.1"/>
    </source>
</evidence>
<sequence length="467" mass="52498">MSGSEVDSDDSQGIHLLVLIHGMWGNPSHLAEMRRIMEEKRGQPDSERGPQGERLQILLAETNRDDGTYDGIDWGGERVAEEIFEEVKKLEKDGKKVTRFSVTGYSLGGLIARYVVGILHQRGFFENVTPVNFNTLATPHIGLPRYRTFVSGVFAFLGPKLLSRTGEQFYVVDKWSKNGRPLLEVMADPNRIFYQALTRFEQVRFYANAVNDVTVPYVTAAIELEDPFLEHAFNGIKIEFDEKYSPILKSYTPSTVVEPRPKPRVFTPQWFKSLKPERPLLPPALQFAFPFNILLILSTPILIPLVLSLVITRFALASRASRARIKLLEKDSEQSNTERLVHVIGRLEREMEAVAVDMLDAPGSSYDVESSQPPLSTATPAALADAEAELDAAARTQAEQKQDLVLADVQKKIVGWLNTLPGLKKELAFIHPVRNSHAVIISRDVKRFPGHKQGEGVLRHWADHFII</sequence>
<dbReference type="Gene3D" id="3.40.50.1820">
    <property type="entry name" value="alpha/beta hydrolase"/>
    <property type="match status" value="1"/>
</dbReference>
<dbReference type="SUPFAM" id="SSF53474">
    <property type="entry name" value="alpha/beta-Hydrolases"/>
    <property type="match status" value="1"/>
</dbReference>
<dbReference type="InterPro" id="IPR029058">
    <property type="entry name" value="AB_hydrolase_fold"/>
</dbReference>
<proteinExistence type="inferred from homology"/>
<dbReference type="PANTHER" id="PTHR12482:SF62">
    <property type="entry name" value="LIPASE ROG1-RELATED"/>
    <property type="match status" value="1"/>
</dbReference>
<gene>
    <name evidence="4" type="ORF">BD311DRAFT_776802</name>
</gene>
<keyword evidence="2" id="KW-0812">Transmembrane</keyword>
<dbReference type="EMBL" id="ML143405">
    <property type="protein sequence ID" value="TBU30521.1"/>
    <property type="molecule type" value="Genomic_DNA"/>
</dbReference>